<gene>
    <name evidence="2" type="ORF">AB0887_11065</name>
</gene>
<dbReference type="RefSeq" id="WP_359770551.1">
    <property type="nucleotide sequence ID" value="NZ_JBEYRR010000001.1"/>
</dbReference>
<name>A0ABV3LSR0_9ACTN</name>
<dbReference type="Pfam" id="PF19054">
    <property type="entry name" value="DUF5753"/>
    <property type="match status" value="1"/>
</dbReference>
<comment type="caution">
    <text evidence="2">The sequence shown here is derived from an EMBL/GenBank/DDBJ whole genome shotgun (WGS) entry which is preliminary data.</text>
</comment>
<protein>
    <submittedName>
        <fullName evidence="2">Scr1 family TA system antitoxin-like transcriptional regulator</fullName>
    </submittedName>
</protein>
<reference evidence="2 3" key="1">
    <citation type="submission" date="2024-06" db="EMBL/GenBank/DDBJ databases">
        <title>The Natural Products Discovery Center: Release of the First 8490 Sequenced Strains for Exploring Actinobacteria Biosynthetic Diversity.</title>
        <authorList>
            <person name="Kalkreuter E."/>
            <person name="Kautsar S.A."/>
            <person name="Yang D."/>
            <person name="Bader C.D."/>
            <person name="Teijaro C.N."/>
            <person name="Fluegel L."/>
            <person name="Davis C.M."/>
            <person name="Simpson J.R."/>
            <person name="Lauterbach L."/>
            <person name="Steele A.D."/>
            <person name="Gui C."/>
            <person name="Meng S."/>
            <person name="Li G."/>
            <person name="Viehrig K."/>
            <person name="Ye F."/>
            <person name="Su P."/>
            <person name="Kiefer A.F."/>
            <person name="Nichols A."/>
            <person name="Cepeda A.J."/>
            <person name="Yan W."/>
            <person name="Fan B."/>
            <person name="Jiang Y."/>
            <person name="Adhikari A."/>
            <person name="Zheng C.-J."/>
            <person name="Schuster L."/>
            <person name="Cowan T.M."/>
            <person name="Smanski M.J."/>
            <person name="Chevrette M.G."/>
            <person name="De Carvalho L.P.S."/>
            <person name="Shen B."/>
        </authorList>
    </citation>
    <scope>NUCLEOTIDE SEQUENCE [LARGE SCALE GENOMIC DNA]</scope>
    <source>
        <strain evidence="2 3">NPDC047833</strain>
    </source>
</reference>
<proteinExistence type="predicted"/>
<keyword evidence="3" id="KW-1185">Reference proteome</keyword>
<evidence type="ECO:0000313" key="3">
    <source>
        <dbReference type="Proteomes" id="UP001553843"/>
    </source>
</evidence>
<sequence>MLTRSAELHPSPRGIEEAVRTRMRRQGLLYGVGRRYHIIVWEPVFWPLVCSPSVRAAQLDRLTGVTGMNAVELSIVPLTAPLKSRPA</sequence>
<evidence type="ECO:0000313" key="2">
    <source>
        <dbReference type="EMBL" id="MEW2362484.1"/>
    </source>
</evidence>
<organism evidence="2 3">
    <name type="scientific">Streptomyces huasconensis</name>
    <dbReference type="NCBI Taxonomy" id="1854574"/>
    <lineage>
        <taxon>Bacteria</taxon>
        <taxon>Bacillati</taxon>
        <taxon>Actinomycetota</taxon>
        <taxon>Actinomycetes</taxon>
        <taxon>Kitasatosporales</taxon>
        <taxon>Streptomycetaceae</taxon>
        <taxon>Streptomyces</taxon>
    </lineage>
</organism>
<feature type="domain" description="DUF5753" evidence="1">
    <location>
        <begin position="8"/>
        <end position="81"/>
    </location>
</feature>
<evidence type="ECO:0000259" key="1">
    <source>
        <dbReference type="Pfam" id="PF19054"/>
    </source>
</evidence>
<dbReference type="Proteomes" id="UP001553843">
    <property type="component" value="Unassembled WGS sequence"/>
</dbReference>
<dbReference type="InterPro" id="IPR043917">
    <property type="entry name" value="DUF5753"/>
</dbReference>
<dbReference type="EMBL" id="JBEYRS010000003">
    <property type="protein sequence ID" value="MEW2362484.1"/>
    <property type="molecule type" value="Genomic_DNA"/>
</dbReference>
<accession>A0ABV3LSR0</accession>